<evidence type="ECO:0000259" key="7">
    <source>
        <dbReference type="Pfam" id="PF04321"/>
    </source>
</evidence>
<dbReference type="PANTHER" id="PTHR10491">
    <property type="entry name" value="DTDP-4-DEHYDRORHAMNOSE REDUCTASE"/>
    <property type="match status" value="1"/>
</dbReference>
<dbReference type="GO" id="GO:0008831">
    <property type="term" value="F:dTDP-4-dehydrorhamnose reductase activity"/>
    <property type="evidence" value="ECO:0007669"/>
    <property type="project" value="UniProtKB-EC"/>
</dbReference>
<dbReference type="Pfam" id="PF04321">
    <property type="entry name" value="RmlD_sub_bind"/>
    <property type="match status" value="1"/>
</dbReference>
<comment type="catalytic activity">
    <reaction evidence="5">
        <text>dTDP-beta-L-rhamnose + NADP(+) = dTDP-4-dehydro-beta-L-rhamnose + NADPH + H(+)</text>
        <dbReference type="Rhea" id="RHEA:21796"/>
        <dbReference type="ChEBI" id="CHEBI:15378"/>
        <dbReference type="ChEBI" id="CHEBI:57510"/>
        <dbReference type="ChEBI" id="CHEBI:57783"/>
        <dbReference type="ChEBI" id="CHEBI:58349"/>
        <dbReference type="ChEBI" id="CHEBI:62830"/>
        <dbReference type="EC" id="1.1.1.133"/>
    </reaction>
</comment>
<comment type="similarity">
    <text evidence="2 6">Belongs to the dTDP-4-dehydrorhamnose reductase family.</text>
</comment>
<dbReference type="NCBIfam" id="TIGR01214">
    <property type="entry name" value="rmlD"/>
    <property type="match status" value="1"/>
</dbReference>
<dbReference type="Proteomes" id="UP000218831">
    <property type="component" value="Unassembled WGS sequence"/>
</dbReference>
<gene>
    <name evidence="8" type="primary">rfbD</name>
    <name evidence="8" type="ORF">CK503_12760</name>
</gene>
<evidence type="ECO:0000256" key="5">
    <source>
        <dbReference type="ARBA" id="ARBA00048200"/>
    </source>
</evidence>
<dbReference type="InterPro" id="IPR005913">
    <property type="entry name" value="dTDP_dehydrorham_reduct"/>
</dbReference>
<reference evidence="8 9" key="1">
    <citation type="submission" date="2017-08" db="EMBL/GenBank/DDBJ databases">
        <title>Aliifodinibius alkalisoli sp. nov., isolated from saline alkaline soil.</title>
        <authorList>
            <person name="Liu D."/>
            <person name="Zhang G."/>
        </authorList>
    </citation>
    <scope>NUCLEOTIDE SEQUENCE [LARGE SCALE GENOMIC DNA]</scope>
    <source>
        <strain evidence="8 9">WN023</strain>
    </source>
</reference>
<proteinExistence type="inferred from homology"/>
<dbReference type="InterPro" id="IPR029903">
    <property type="entry name" value="RmlD-like-bd"/>
</dbReference>
<name>A0A2A2G8W8_9BACT</name>
<dbReference type="GO" id="GO:0019305">
    <property type="term" value="P:dTDP-rhamnose biosynthetic process"/>
    <property type="evidence" value="ECO:0007669"/>
    <property type="project" value="UniProtKB-UniPathway"/>
</dbReference>
<dbReference type="CDD" id="cd05254">
    <property type="entry name" value="dTDP_HR_like_SDR_e"/>
    <property type="match status" value="1"/>
</dbReference>
<evidence type="ECO:0000313" key="9">
    <source>
        <dbReference type="Proteomes" id="UP000218831"/>
    </source>
</evidence>
<evidence type="ECO:0000256" key="3">
    <source>
        <dbReference type="ARBA" id="ARBA00012929"/>
    </source>
</evidence>
<evidence type="ECO:0000313" key="8">
    <source>
        <dbReference type="EMBL" id="PAU93287.1"/>
    </source>
</evidence>
<feature type="domain" description="RmlD-like substrate binding" evidence="7">
    <location>
        <begin position="2"/>
        <end position="289"/>
    </location>
</feature>
<evidence type="ECO:0000256" key="6">
    <source>
        <dbReference type="RuleBase" id="RU364082"/>
    </source>
</evidence>
<comment type="pathway">
    <text evidence="1 6">Carbohydrate biosynthesis; dTDP-L-rhamnose biosynthesis.</text>
</comment>
<dbReference type="UniPathway" id="UPA00124"/>
<dbReference type="EC" id="1.1.1.133" evidence="3 6"/>
<protein>
    <recommendedName>
        <fullName evidence="4 6">dTDP-4-dehydrorhamnose reductase</fullName>
        <ecNumber evidence="3 6">1.1.1.133</ecNumber>
    </recommendedName>
</protein>
<dbReference type="EMBL" id="NSKE01000009">
    <property type="protein sequence ID" value="PAU93287.1"/>
    <property type="molecule type" value="Genomic_DNA"/>
</dbReference>
<dbReference type="InterPro" id="IPR036291">
    <property type="entry name" value="NAD(P)-bd_dom_sf"/>
</dbReference>
<dbReference type="AlphaFoldDB" id="A0A2A2G8W8"/>
<sequence>MMKALLLGASGQLGKEWQRIIDEDYPDEIKLLPYTSSDLDITHYQEVSDEFREQKPDVVINCAAFTDVDGAEDHKKLARKVNMEAPLYLTELSQQLEFKLMHFSTDYVFPGTKRNKKEFPGGYPEEHPADPVNWYGKTKWEGEQAIRQTTENHLIIRVSWLCGQFGSNFVKTMLKLGQEREELQVVNDQWGSPSFAENVVENCLNLLGTGAMGTYHVTSKGLITWYDLAKAIFKKSDIEVHVEAVDSDAFPTKAKRPYFSKLGTQKIEDIEDSKIVDWRKGLQNLLDQLQ</sequence>
<dbReference type="SUPFAM" id="SSF51735">
    <property type="entry name" value="NAD(P)-binding Rossmann-fold domains"/>
    <property type="match status" value="1"/>
</dbReference>
<dbReference type="Gene3D" id="3.90.25.10">
    <property type="entry name" value="UDP-galactose 4-epimerase, domain 1"/>
    <property type="match status" value="1"/>
</dbReference>
<evidence type="ECO:0000256" key="1">
    <source>
        <dbReference type="ARBA" id="ARBA00004781"/>
    </source>
</evidence>
<comment type="caution">
    <text evidence="8">The sequence shown here is derived from an EMBL/GenBank/DDBJ whole genome shotgun (WGS) entry which is preliminary data.</text>
</comment>
<keyword evidence="6" id="KW-0521">NADP</keyword>
<keyword evidence="6" id="KW-0560">Oxidoreductase</keyword>
<dbReference type="Gene3D" id="3.40.50.720">
    <property type="entry name" value="NAD(P)-binding Rossmann-like Domain"/>
    <property type="match status" value="1"/>
</dbReference>
<dbReference type="RefSeq" id="WP_095607214.1">
    <property type="nucleotide sequence ID" value="NZ_NSKE01000009.1"/>
</dbReference>
<dbReference type="PANTHER" id="PTHR10491:SF4">
    <property type="entry name" value="METHIONINE ADENOSYLTRANSFERASE 2 SUBUNIT BETA"/>
    <property type="match status" value="1"/>
</dbReference>
<accession>A0A2A2G8W8</accession>
<evidence type="ECO:0000256" key="2">
    <source>
        <dbReference type="ARBA" id="ARBA00010944"/>
    </source>
</evidence>
<comment type="function">
    <text evidence="6">Catalyzes the reduction of dTDP-6-deoxy-L-lyxo-4-hexulose to yield dTDP-L-rhamnose.</text>
</comment>
<keyword evidence="9" id="KW-1185">Reference proteome</keyword>
<organism evidence="8 9">
    <name type="scientific">Fodinibius salipaludis</name>
    <dbReference type="NCBI Taxonomy" id="2032627"/>
    <lineage>
        <taxon>Bacteria</taxon>
        <taxon>Pseudomonadati</taxon>
        <taxon>Balneolota</taxon>
        <taxon>Balneolia</taxon>
        <taxon>Balneolales</taxon>
        <taxon>Balneolaceae</taxon>
        <taxon>Fodinibius</taxon>
    </lineage>
</organism>
<dbReference type="OrthoDB" id="9803892at2"/>
<evidence type="ECO:0000256" key="4">
    <source>
        <dbReference type="ARBA" id="ARBA00017099"/>
    </source>
</evidence>